<sequence length="353" mass="40167">MNMASQNDSSTSEFALIKREGEDAWTAIKKTDPDETDLYIALPWSHFKVPTSNDPYEDEPEEGLVTRLEAPSWSHVNKLVLKNVEAVSRIFNHKNIVSIAGSIQADSSEAAASTSADLESTGYMVWDYCAHADLCARLEAARESPDKTIRESLCWHVLTLLLEAITYLHDGKRLVVEGGQRRWKAEMSTWTPILHGKIEPHNVRFQQKRHGEEHGRCKLADFRWAVAMNHKISYGDEADELDEDGGDAASRLQRLRETLLSSTCVAKWPSPHKHSIDSELCSLGRLMYAMMADEGREKEAYKAYSEQLRAVVSFLLERKEFATRFSQCRVERVLPTTKVVMEYFREWKRVGGS</sequence>
<evidence type="ECO:0000313" key="2">
    <source>
        <dbReference type="EMBL" id="PTB76233.1"/>
    </source>
</evidence>
<dbReference type="GO" id="GO:0005524">
    <property type="term" value="F:ATP binding"/>
    <property type="evidence" value="ECO:0007669"/>
    <property type="project" value="InterPro"/>
</dbReference>
<accession>A0A2T4C3V5</accession>
<dbReference type="EMBL" id="KZ679132">
    <property type="protein sequence ID" value="PTB76233.1"/>
    <property type="molecule type" value="Genomic_DNA"/>
</dbReference>
<dbReference type="OrthoDB" id="4062651at2759"/>
<evidence type="ECO:0000259" key="1">
    <source>
        <dbReference type="PROSITE" id="PS50011"/>
    </source>
</evidence>
<reference evidence="2 3" key="1">
    <citation type="submission" date="2016-07" db="EMBL/GenBank/DDBJ databases">
        <title>Multiple horizontal gene transfer events from other fungi enriched the ability of initially mycotrophic Trichoderma (Ascomycota) to feed on dead plant biomass.</title>
        <authorList>
            <consortium name="DOE Joint Genome Institute"/>
            <person name="Aerts A."/>
            <person name="Atanasova L."/>
            <person name="Chenthamara K."/>
            <person name="Zhang J."/>
            <person name="Grujic M."/>
            <person name="Henrissat B."/>
            <person name="Kuo A."/>
            <person name="Salamov A."/>
            <person name="Lipzen A."/>
            <person name="Labutti K."/>
            <person name="Barry K."/>
            <person name="Miao Y."/>
            <person name="Rahimi M.J."/>
            <person name="Shen Q."/>
            <person name="Grigoriev I.V."/>
            <person name="Kubicek C.P."/>
            <person name="Druzhinina I.S."/>
        </authorList>
    </citation>
    <scope>NUCLEOTIDE SEQUENCE [LARGE SCALE GENOMIC DNA]</scope>
    <source>
        <strain evidence="2 3">ATCC 18648</strain>
    </source>
</reference>
<dbReference type="Gene3D" id="1.10.510.10">
    <property type="entry name" value="Transferase(Phosphotransferase) domain 1"/>
    <property type="match status" value="1"/>
</dbReference>
<dbReference type="InterPro" id="IPR000719">
    <property type="entry name" value="Prot_kinase_dom"/>
</dbReference>
<dbReference type="SUPFAM" id="SSF56112">
    <property type="entry name" value="Protein kinase-like (PK-like)"/>
    <property type="match status" value="1"/>
</dbReference>
<keyword evidence="3" id="KW-1185">Reference proteome</keyword>
<dbReference type="InterPro" id="IPR011009">
    <property type="entry name" value="Kinase-like_dom_sf"/>
</dbReference>
<dbReference type="Proteomes" id="UP000240760">
    <property type="component" value="Unassembled WGS sequence"/>
</dbReference>
<protein>
    <recommendedName>
        <fullName evidence="1">Protein kinase domain-containing protein</fullName>
    </recommendedName>
</protein>
<dbReference type="PROSITE" id="PS50011">
    <property type="entry name" value="PROTEIN_KINASE_DOM"/>
    <property type="match status" value="1"/>
</dbReference>
<organism evidence="2 3">
    <name type="scientific">Trichoderma longibrachiatum ATCC 18648</name>
    <dbReference type="NCBI Taxonomy" id="983965"/>
    <lineage>
        <taxon>Eukaryota</taxon>
        <taxon>Fungi</taxon>
        <taxon>Dikarya</taxon>
        <taxon>Ascomycota</taxon>
        <taxon>Pezizomycotina</taxon>
        <taxon>Sordariomycetes</taxon>
        <taxon>Hypocreomycetidae</taxon>
        <taxon>Hypocreales</taxon>
        <taxon>Hypocreaceae</taxon>
        <taxon>Trichoderma</taxon>
    </lineage>
</organism>
<evidence type="ECO:0000313" key="3">
    <source>
        <dbReference type="Proteomes" id="UP000240760"/>
    </source>
</evidence>
<dbReference type="GO" id="GO:0004672">
    <property type="term" value="F:protein kinase activity"/>
    <property type="evidence" value="ECO:0007669"/>
    <property type="project" value="InterPro"/>
</dbReference>
<gene>
    <name evidence="2" type="ORF">M440DRAFT_1457068</name>
</gene>
<dbReference type="STRING" id="983965.A0A2T4C3V5"/>
<dbReference type="AlphaFoldDB" id="A0A2T4C3V5"/>
<name>A0A2T4C3V5_TRILO</name>
<proteinExistence type="predicted"/>
<feature type="domain" description="Protein kinase" evidence="1">
    <location>
        <begin position="14"/>
        <end position="353"/>
    </location>
</feature>